<feature type="region of interest" description="Disordered" evidence="1">
    <location>
        <begin position="95"/>
        <end position="118"/>
    </location>
</feature>
<accession>A0A011NNQ2</accession>
<evidence type="ECO:0008006" key="5">
    <source>
        <dbReference type="Google" id="ProtNLM"/>
    </source>
</evidence>
<organism evidence="3 4">
    <name type="scientific">Candidatus Accumulibacter adjunctus</name>
    <dbReference type="NCBI Taxonomy" id="1454001"/>
    <lineage>
        <taxon>Bacteria</taxon>
        <taxon>Pseudomonadati</taxon>
        <taxon>Pseudomonadota</taxon>
        <taxon>Betaproteobacteria</taxon>
        <taxon>Candidatus Accumulibacter</taxon>
    </lineage>
</organism>
<feature type="chain" id="PRO_5001461252" description="DUF4124 domain-containing protein" evidence="2">
    <location>
        <begin position="22"/>
        <end position="118"/>
    </location>
</feature>
<dbReference type="AlphaFoldDB" id="A0A011NNQ2"/>
<evidence type="ECO:0000313" key="4">
    <source>
        <dbReference type="Proteomes" id="UP000020218"/>
    </source>
</evidence>
<feature type="signal peptide" evidence="2">
    <location>
        <begin position="1"/>
        <end position="21"/>
    </location>
</feature>
<proteinExistence type="predicted"/>
<protein>
    <recommendedName>
        <fullName evidence="5">DUF4124 domain-containing protein</fullName>
    </recommendedName>
</protein>
<feature type="compositionally biased region" description="Basic and acidic residues" evidence="1">
    <location>
        <begin position="98"/>
        <end position="118"/>
    </location>
</feature>
<dbReference type="EMBL" id="JFAX01000017">
    <property type="protein sequence ID" value="EXI66050.1"/>
    <property type="molecule type" value="Genomic_DNA"/>
</dbReference>
<comment type="caution">
    <text evidence="3">The sequence shown here is derived from an EMBL/GenBank/DDBJ whole genome shotgun (WGS) entry which is preliminary data.</text>
</comment>
<evidence type="ECO:0000256" key="1">
    <source>
        <dbReference type="SAM" id="MobiDB-lite"/>
    </source>
</evidence>
<name>A0A011NNQ2_9PROT</name>
<sequence>MNWRGLIVVVLGLQICQPASAGAMFKCEVNGRVEFSDRRCQPVKPAYAERDSKDAQRSPSAASAVEAGRPPVHPATVEARTGNTLVLPGRLAFNDSGHGAESRLRGFDSRHEPQAYPR</sequence>
<feature type="region of interest" description="Disordered" evidence="1">
    <location>
        <begin position="43"/>
        <end position="81"/>
    </location>
</feature>
<dbReference type="PATRIC" id="fig|1454001.3.peg.2841"/>
<evidence type="ECO:0000313" key="3">
    <source>
        <dbReference type="EMBL" id="EXI66050.1"/>
    </source>
</evidence>
<keyword evidence="4" id="KW-1185">Reference proteome</keyword>
<dbReference type="Proteomes" id="UP000020218">
    <property type="component" value="Unassembled WGS sequence"/>
</dbReference>
<evidence type="ECO:0000256" key="2">
    <source>
        <dbReference type="SAM" id="SignalP"/>
    </source>
</evidence>
<feature type="compositionally biased region" description="Basic and acidic residues" evidence="1">
    <location>
        <begin position="47"/>
        <end position="56"/>
    </location>
</feature>
<gene>
    <name evidence="3" type="ORF">AW08_02789</name>
</gene>
<reference evidence="3" key="1">
    <citation type="submission" date="2014-02" db="EMBL/GenBank/DDBJ databases">
        <title>Expanding our view of genomic diversity in Candidatus Accumulibacter clades.</title>
        <authorList>
            <person name="Skennerton C.T."/>
            <person name="Barr J.J."/>
            <person name="Slater F.R."/>
            <person name="Bond P.L."/>
            <person name="Tyson G.W."/>
        </authorList>
    </citation>
    <scope>NUCLEOTIDE SEQUENCE [LARGE SCALE GENOMIC DNA]</scope>
</reference>
<keyword evidence="2" id="KW-0732">Signal</keyword>